<feature type="transmembrane region" description="Helical" evidence="1">
    <location>
        <begin position="52"/>
        <end position="70"/>
    </location>
</feature>
<dbReference type="GO" id="GO:0009636">
    <property type="term" value="P:response to toxic substance"/>
    <property type="evidence" value="ECO:0007669"/>
    <property type="project" value="TreeGrafter"/>
</dbReference>
<feature type="transmembrane region" description="Helical" evidence="1">
    <location>
        <begin position="270"/>
        <end position="291"/>
    </location>
</feature>
<dbReference type="PANTHER" id="PTHR37810:SF9">
    <property type="entry name" value="MEMBRANE PROTEIN"/>
    <property type="match status" value="1"/>
</dbReference>
<dbReference type="Pfam" id="PF19124">
    <property type="entry name" value="DUF5808"/>
    <property type="match status" value="1"/>
</dbReference>
<dbReference type="PANTHER" id="PTHR37810">
    <property type="entry name" value="IMMUNITY PROTEIN SDPI"/>
    <property type="match status" value="1"/>
</dbReference>
<dbReference type="RefSeq" id="WP_086950722.1">
    <property type="nucleotide sequence ID" value="NZ_FWFD01000007.1"/>
</dbReference>
<dbReference type="Pfam" id="PF07853">
    <property type="entry name" value="DUF1648"/>
    <property type="match status" value="1"/>
</dbReference>
<evidence type="ECO:0000259" key="3">
    <source>
        <dbReference type="Pfam" id="PF19124"/>
    </source>
</evidence>
<evidence type="ECO:0008006" key="6">
    <source>
        <dbReference type="Google" id="ProtNLM"/>
    </source>
</evidence>
<feature type="transmembrane region" description="Helical" evidence="1">
    <location>
        <begin position="6"/>
        <end position="26"/>
    </location>
</feature>
<gene>
    <name evidence="4" type="ORF">FM121_03225</name>
</gene>
<feature type="domain" description="DUF1648" evidence="2">
    <location>
        <begin position="149"/>
        <end position="198"/>
    </location>
</feature>
<sequence length="375" mass="42985">MINLIQLIILNMMIGLLLGITPFISIESMPFGISLPVNNQTKDMIKHQKKGYFILNMGISFILTLVIVTIGMTQKELDLEKLIYISIGGLFIQLFVSLLAYVMKNKQLKTYKKTLVSNQVQVKKVLVDLSFREEKIIFPTSYLVALNFIFIILTVGYTVLHFQEIPETFVTKWDASMNPVQWSQKSWASVLAIPAMQLFITFVMGIANYSFLKAKQQIDVNHPEQSVAQNKAFRKKSSLMNFVISGMIQILLMFVQMSTVFQIITPQMMMILSIIFTVLLLGLVLWLSFVYGQRGSRLKKVSKSTGKIDINNMTQTFDEDSHWKWGLVYFNPEDPSVWVEKRMGIGITTNFARWQTWVFMTSLIVLPIVIVLLMS</sequence>
<protein>
    <recommendedName>
        <fullName evidence="6">DUF1648 domain-containing protein</fullName>
    </recommendedName>
</protein>
<name>A0A1X6WLG9_9ENTE</name>
<keyword evidence="1" id="KW-0472">Membrane</keyword>
<evidence type="ECO:0000313" key="5">
    <source>
        <dbReference type="Proteomes" id="UP000195918"/>
    </source>
</evidence>
<feature type="transmembrane region" description="Helical" evidence="1">
    <location>
        <begin position="82"/>
        <end position="103"/>
    </location>
</feature>
<organism evidence="4 5">
    <name type="scientific">Vagococcus fluvialis bH819</name>
    <dbReference type="NCBI Taxonomy" id="1255619"/>
    <lineage>
        <taxon>Bacteria</taxon>
        <taxon>Bacillati</taxon>
        <taxon>Bacillota</taxon>
        <taxon>Bacilli</taxon>
        <taxon>Lactobacillales</taxon>
        <taxon>Enterococcaceae</taxon>
        <taxon>Vagococcus</taxon>
    </lineage>
</organism>
<evidence type="ECO:0000259" key="2">
    <source>
        <dbReference type="Pfam" id="PF07853"/>
    </source>
</evidence>
<evidence type="ECO:0000313" key="4">
    <source>
        <dbReference type="EMBL" id="SLM85082.1"/>
    </source>
</evidence>
<feature type="transmembrane region" description="Helical" evidence="1">
    <location>
        <begin position="187"/>
        <end position="207"/>
    </location>
</feature>
<keyword evidence="5" id="KW-1185">Reference proteome</keyword>
<dbReference type="AlphaFoldDB" id="A0A1X6WLG9"/>
<dbReference type="InterPro" id="IPR043831">
    <property type="entry name" value="DUF5808"/>
</dbReference>
<feature type="transmembrane region" description="Helical" evidence="1">
    <location>
        <begin position="239"/>
        <end position="264"/>
    </location>
</feature>
<feature type="transmembrane region" description="Helical" evidence="1">
    <location>
        <begin position="351"/>
        <end position="374"/>
    </location>
</feature>
<proteinExistence type="predicted"/>
<keyword evidence="1" id="KW-0812">Transmembrane</keyword>
<keyword evidence="1" id="KW-1133">Transmembrane helix</keyword>
<feature type="domain" description="DUF5808" evidence="3">
    <location>
        <begin position="332"/>
        <end position="357"/>
    </location>
</feature>
<feature type="transmembrane region" description="Helical" evidence="1">
    <location>
        <begin position="142"/>
        <end position="160"/>
    </location>
</feature>
<accession>A0A1X6WLG9</accession>
<dbReference type="EMBL" id="FWFD01000007">
    <property type="protein sequence ID" value="SLM85082.1"/>
    <property type="molecule type" value="Genomic_DNA"/>
</dbReference>
<evidence type="ECO:0000256" key="1">
    <source>
        <dbReference type="SAM" id="Phobius"/>
    </source>
</evidence>
<dbReference type="InterPro" id="IPR012867">
    <property type="entry name" value="DUF1648"/>
</dbReference>
<dbReference type="Proteomes" id="UP000195918">
    <property type="component" value="Unassembled WGS sequence"/>
</dbReference>
<reference evidence="5" key="1">
    <citation type="submission" date="2017-02" db="EMBL/GenBank/DDBJ databases">
        <authorList>
            <person name="Dridi B."/>
        </authorList>
    </citation>
    <scope>NUCLEOTIDE SEQUENCE [LARGE SCALE GENOMIC DNA]</scope>
    <source>
        <strain evidence="5">bH819</strain>
    </source>
</reference>